<sequence>MVNYDGNVLICLFGCLSACSFSAYAFTTLLNRGLKGVLEFVATMQKSLLSFQIAAQTTAAQIQTTTSQTQLALLR</sequence>
<gene>
    <name evidence="1" type="ORF">Tco_0890219</name>
</gene>
<dbReference type="EMBL" id="BQNB010013789">
    <property type="protein sequence ID" value="GJT20282.1"/>
    <property type="molecule type" value="Genomic_DNA"/>
</dbReference>
<evidence type="ECO:0000313" key="2">
    <source>
        <dbReference type="Proteomes" id="UP001151760"/>
    </source>
</evidence>
<evidence type="ECO:0008006" key="3">
    <source>
        <dbReference type="Google" id="ProtNLM"/>
    </source>
</evidence>
<dbReference type="Proteomes" id="UP001151760">
    <property type="component" value="Unassembled WGS sequence"/>
</dbReference>
<comment type="caution">
    <text evidence="1">The sequence shown here is derived from an EMBL/GenBank/DDBJ whole genome shotgun (WGS) entry which is preliminary data.</text>
</comment>
<keyword evidence="2" id="KW-1185">Reference proteome</keyword>
<name>A0ABQ5C2G4_9ASTR</name>
<protein>
    <recommendedName>
        <fullName evidence="3">Secreted protein</fullName>
    </recommendedName>
</protein>
<accession>A0ABQ5C2G4</accession>
<reference evidence="1" key="1">
    <citation type="journal article" date="2022" name="Int. J. Mol. Sci.">
        <title>Draft Genome of Tanacetum Coccineum: Genomic Comparison of Closely Related Tanacetum-Family Plants.</title>
        <authorList>
            <person name="Yamashiro T."/>
            <person name="Shiraishi A."/>
            <person name="Nakayama K."/>
            <person name="Satake H."/>
        </authorList>
    </citation>
    <scope>NUCLEOTIDE SEQUENCE</scope>
</reference>
<evidence type="ECO:0000313" key="1">
    <source>
        <dbReference type="EMBL" id="GJT20282.1"/>
    </source>
</evidence>
<organism evidence="1 2">
    <name type="scientific">Tanacetum coccineum</name>
    <dbReference type="NCBI Taxonomy" id="301880"/>
    <lineage>
        <taxon>Eukaryota</taxon>
        <taxon>Viridiplantae</taxon>
        <taxon>Streptophyta</taxon>
        <taxon>Embryophyta</taxon>
        <taxon>Tracheophyta</taxon>
        <taxon>Spermatophyta</taxon>
        <taxon>Magnoliopsida</taxon>
        <taxon>eudicotyledons</taxon>
        <taxon>Gunneridae</taxon>
        <taxon>Pentapetalae</taxon>
        <taxon>asterids</taxon>
        <taxon>campanulids</taxon>
        <taxon>Asterales</taxon>
        <taxon>Asteraceae</taxon>
        <taxon>Asteroideae</taxon>
        <taxon>Anthemideae</taxon>
        <taxon>Anthemidinae</taxon>
        <taxon>Tanacetum</taxon>
    </lineage>
</organism>
<reference evidence="1" key="2">
    <citation type="submission" date="2022-01" db="EMBL/GenBank/DDBJ databases">
        <authorList>
            <person name="Yamashiro T."/>
            <person name="Shiraishi A."/>
            <person name="Satake H."/>
            <person name="Nakayama K."/>
        </authorList>
    </citation>
    <scope>NUCLEOTIDE SEQUENCE</scope>
</reference>
<proteinExistence type="predicted"/>